<reference evidence="2 3" key="1">
    <citation type="submission" date="2022-07" db="EMBL/GenBank/DDBJ databases">
        <title>Bombella genomes.</title>
        <authorList>
            <person name="Harer L."/>
            <person name="Styblova S."/>
            <person name="Ehrmann M."/>
        </authorList>
    </citation>
    <scope>NUCLEOTIDE SEQUENCE [LARGE SCALE GENOMIC DNA]</scope>
    <source>
        <strain evidence="2 3">TMW 2.2556</strain>
    </source>
</reference>
<dbReference type="Gene3D" id="2.40.50.180">
    <property type="entry name" value="CheA-289, Domain 4"/>
    <property type="match status" value="1"/>
</dbReference>
<dbReference type="SUPFAM" id="SSF50341">
    <property type="entry name" value="CheW-like"/>
    <property type="match status" value="1"/>
</dbReference>
<dbReference type="Gene3D" id="2.30.30.40">
    <property type="entry name" value="SH3 Domains"/>
    <property type="match status" value="1"/>
</dbReference>
<dbReference type="PANTHER" id="PTHR22617:SF23">
    <property type="entry name" value="CHEMOTAXIS PROTEIN CHEW"/>
    <property type="match status" value="1"/>
</dbReference>
<dbReference type="InterPro" id="IPR002545">
    <property type="entry name" value="CheW-lke_dom"/>
</dbReference>
<dbReference type="EMBL" id="JANIDX010000005">
    <property type="protein sequence ID" value="MCX5619940.1"/>
    <property type="molecule type" value="Genomic_DNA"/>
</dbReference>
<protein>
    <submittedName>
        <fullName evidence="2">Chemotaxis protein CheW</fullName>
    </submittedName>
</protein>
<dbReference type="Proteomes" id="UP001165575">
    <property type="component" value="Unassembled WGS sequence"/>
</dbReference>
<comment type="caution">
    <text evidence="2">The sequence shown here is derived from an EMBL/GenBank/DDBJ whole genome shotgun (WGS) entry which is preliminary data.</text>
</comment>
<evidence type="ECO:0000313" key="3">
    <source>
        <dbReference type="Proteomes" id="UP001165575"/>
    </source>
</evidence>
<sequence length="173" mass="18878">MPVTTNRQAPSKETGVVAHAPTGKEQMIIFTVGEQRYCIPILRIREIREFEAATYLPHCPAYVEGAINIRGNIVTVVNLARYLGTEMQEGNERRVVIIIEDSTSRTTCGLLVDSVIGITDIILDEIQPISVDGGAAELSGLVSIDERVIRILQLDTLLARLLGANLIHTDGVS</sequence>
<dbReference type="PANTHER" id="PTHR22617">
    <property type="entry name" value="CHEMOTAXIS SENSOR HISTIDINE KINASE-RELATED"/>
    <property type="match status" value="1"/>
</dbReference>
<evidence type="ECO:0000313" key="2">
    <source>
        <dbReference type="EMBL" id="MCX5619940.1"/>
    </source>
</evidence>
<dbReference type="RefSeq" id="WP_266137759.1">
    <property type="nucleotide sequence ID" value="NZ_JANIDX010000005.1"/>
</dbReference>
<proteinExistence type="predicted"/>
<keyword evidence="3" id="KW-1185">Reference proteome</keyword>
<dbReference type="SMART" id="SM00260">
    <property type="entry name" value="CheW"/>
    <property type="match status" value="1"/>
</dbReference>
<gene>
    <name evidence="2" type="ORF">NQF89_05830</name>
</gene>
<dbReference type="PROSITE" id="PS50851">
    <property type="entry name" value="CHEW"/>
    <property type="match status" value="1"/>
</dbReference>
<feature type="domain" description="CheW-like" evidence="1">
    <location>
        <begin position="24"/>
        <end position="163"/>
    </location>
</feature>
<dbReference type="InterPro" id="IPR039315">
    <property type="entry name" value="CheW"/>
</dbReference>
<organism evidence="2 3">
    <name type="scientific">Bombella pollinis</name>
    <dbReference type="NCBI Taxonomy" id="2967337"/>
    <lineage>
        <taxon>Bacteria</taxon>
        <taxon>Pseudomonadati</taxon>
        <taxon>Pseudomonadota</taxon>
        <taxon>Alphaproteobacteria</taxon>
        <taxon>Acetobacterales</taxon>
        <taxon>Acetobacteraceae</taxon>
        <taxon>Bombella</taxon>
    </lineage>
</organism>
<dbReference type="Pfam" id="PF01584">
    <property type="entry name" value="CheW"/>
    <property type="match status" value="1"/>
</dbReference>
<evidence type="ECO:0000259" key="1">
    <source>
        <dbReference type="PROSITE" id="PS50851"/>
    </source>
</evidence>
<accession>A0ABT3WLD8</accession>
<dbReference type="InterPro" id="IPR036061">
    <property type="entry name" value="CheW-like_dom_sf"/>
</dbReference>
<name>A0ABT3WLD8_9PROT</name>